<dbReference type="Pfam" id="PF04324">
    <property type="entry name" value="Fer2_BFD"/>
    <property type="match status" value="1"/>
</dbReference>
<keyword evidence="8" id="KW-0479">Metal-binding</keyword>
<gene>
    <name evidence="16" type="ORF">DS2_02313</name>
</gene>
<comment type="cofactor">
    <cofactor evidence="2">
        <name>[4Fe-4S] cluster</name>
        <dbReference type="ChEBI" id="CHEBI:49883"/>
    </cofactor>
</comment>
<feature type="domain" description="BFD-like [2Fe-2S]-binding" evidence="13">
    <location>
        <begin position="425"/>
        <end position="472"/>
    </location>
</feature>
<dbReference type="Proteomes" id="UP000019276">
    <property type="component" value="Unassembled WGS sequence"/>
</dbReference>
<evidence type="ECO:0000259" key="13">
    <source>
        <dbReference type="Pfam" id="PF04324"/>
    </source>
</evidence>
<comment type="similarity">
    <text evidence="5">Belongs to the nitrite and sulfite reductase 4Fe-4S domain family.</text>
</comment>
<protein>
    <submittedName>
        <fullName evidence="16">Nitrite reductase (NAD(P)H) large subunit</fullName>
    </submittedName>
</protein>
<keyword evidence="12" id="KW-0411">Iron-sulfur</keyword>
<comment type="caution">
    <text evidence="16">The sequence shown here is derived from an EMBL/GenBank/DDBJ whole genome shotgun (WGS) entry which is preliminary data.</text>
</comment>
<dbReference type="InterPro" id="IPR052034">
    <property type="entry name" value="NasD-like"/>
</dbReference>
<dbReference type="GO" id="GO:0051536">
    <property type="term" value="F:iron-sulfur cluster binding"/>
    <property type="evidence" value="ECO:0007669"/>
    <property type="project" value="UniProtKB-KW"/>
</dbReference>
<evidence type="ECO:0000256" key="3">
    <source>
        <dbReference type="ARBA" id="ARBA00001974"/>
    </source>
</evidence>
<name>W7R2W2_9ALTE</name>
<dbReference type="Pfam" id="PF07992">
    <property type="entry name" value="Pyr_redox_2"/>
    <property type="match status" value="1"/>
</dbReference>
<dbReference type="PANTHER" id="PTHR43809:SF1">
    <property type="entry name" value="NITRITE REDUCTASE (NADH) LARGE SUBUNIT"/>
    <property type="match status" value="1"/>
</dbReference>
<dbReference type="InterPro" id="IPR016156">
    <property type="entry name" value="FAD/NAD-linked_Rdtase_dimer_sf"/>
</dbReference>
<dbReference type="GO" id="GO:0016491">
    <property type="term" value="F:oxidoreductase activity"/>
    <property type="evidence" value="ECO:0007669"/>
    <property type="project" value="UniProtKB-KW"/>
</dbReference>
<keyword evidence="7" id="KW-0285">Flavoprotein</keyword>
<feature type="domain" description="FAD/NAD(P)-binding" evidence="14">
    <location>
        <begin position="10"/>
        <end position="297"/>
    </location>
</feature>
<evidence type="ECO:0000256" key="12">
    <source>
        <dbReference type="ARBA" id="ARBA00023014"/>
    </source>
</evidence>
<sequence length="482" mass="52289">MTTQQTSKQRVVVVGNGMVGHHFVDQLVNQTEQEYQISVLSAEPRLAYDRVHLSEYFAGKSAEDLSLTSEAYYQSVGVNFYTNSKVTNIDKINKTVTTEQGMTLEYDKLILATGSFPFVPPIPGKERENCFVYRTIEDLDDIKAAAEKCKVGLVVGGGLLGLEAANALKQLGLKTHVIEFAPQLMPTQIDIGGGRALKAKIEELGVEVHTEKATKQIVDGDTCVHKLEFADGSILETDLVLFSAGIRPQDQLARDFDIQIGERGGIVINDHCQTSDADIYAIGECALWQNRIFGLVSPGYTMARAAVSHIIGGDFTFAGADMSTKLKLMGVAVGSIGDAHARTPNSVTFCYENPQQGIYKKVVTDADQKHLIGAVLIGDTSEYDNLLQFHLQQLELEDTPESLIVPMLQGEPVNPALNMTDSSFVCLCNMVTKGTIAEAVRDGCDTVEAIKTRTRASSSCGTCVGMVQNVIDLELANLAVEV</sequence>
<keyword evidence="10" id="KW-0560">Oxidoreductase</keyword>
<dbReference type="GO" id="GO:0046872">
    <property type="term" value="F:metal ion binding"/>
    <property type="evidence" value="ECO:0007669"/>
    <property type="project" value="UniProtKB-KW"/>
</dbReference>
<dbReference type="InterPro" id="IPR041575">
    <property type="entry name" value="Rubredoxin_C"/>
</dbReference>
<dbReference type="InterPro" id="IPR041854">
    <property type="entry name" value="BFD-like_2Fe2S-bd_dom_sf"/>
</dbReference>
<evidence type="ECO:0000256" key="6">
    <source>
        <dbReference type="ARBA" id="ARBA00022617"/>
    </source>
</evidence>
<dbReference type="InterPro" id="IPR023753">
    <property type="entry name" value="FAD/NAD-binding_dom"/>
</dbReference>
<dbReference type="InterPro" id="IPR036188">
    <property type="entry name" value="FAD/NAD-bd_sf"/>
</dbReference>
<evidence type="ECO:0000313" key="17">
    <source>
        <dbReference type="Proteomes" id="UP000019276"/>
    </source>
</evidence>
<dbReference type="FunFam" id="3.50.50.60:FF:000033">
    <property type="entry name" value="Nitrite reductase [NAD(P)H], large subunit"/>
    <property type="match status" value="1"/>
</dbReference>
<dbReference type="PANTHER" id="PTHR43809">
    <property type="entry name" value="NITRITE REDUCTASE (NADH) LARGE SUBUNIT"/>
    <property type="match status" value="1"/>
</dbReference>
<dbReference type="Gene3D" id="1.10.10.1100">
    <property type="entry name" value="BFD-like [2Fe-2S]-binding domain"/>
    <property type="match status" value="1"/>
</dbReference>
<dbReference type="PATRIC" id="fig|1328313.3.peg.482"/>
<evidence type="ECO:0000256" key="4">
    <source>
        <dbReference type="ARBA" id="ARBA00005096"/>
    </source>
</evidence>
<dbReference type="EMBL" id="ARZY01000002">
    <property type="protein sequence ID" value="EWH11980.1"/>
    <property type="molecule type" value="Genomic_DNA"/>
</dbReference>
<keyword evidence="9" id="KW-0274">FAD</keyword>
<evidence type="ECO:0000259" key="14">
    <source>
        <dbReference type="Pfam" id="PF07992"/>
    </source>
</evidence>
<feature type="domain" description="NADH-rubredoxin oxidoreductase C-terminal" evidence="15">
    <location>
        <begin position="323"/>
        <end position="387"/>
    </location>
</feature>
<keyword evidence="11" id="KW-0408">Iron</keyword>
<dbReference type="eggNOG" id="COG1251">
    <property type="taxonomic scope" value="Bacteria"/>
</dbReference>
<dbReference type="AlphaFoldDB" id="W7R2W2"/>
<evidence type="ECO:0000256" key="8">
    <source>
        <dbReference type="ARBA" id="ARBA00022723"/>
    </source>
</evidence>
<dbReference type="Gene3D" id="3.50.50.60">
    <property type="entry name" value="FAD/NAD(P)-binding domain"/>
    <property type="match status" value="2"/>
</dbReference>
<dbReference type="InterPro" id="IPR007419">
    <property type="entry name" value="BFD-like_2Fe2S-bd_dom"/>
</dbReference>
<evidence type="ECO:0000256" key="11">
    <source>
        <dbReference type="ARBA" id="ARBA00023004"/>
    </source>
</evidence>
<dbReference type="OrthoDB" id="9800167at2"/>
<dbReference type="Gene3D" id="3.30.390.30">
    <property type="match status" value="1"/>
</dbReference>
<dbReference type="Pfam" id="PF18267">
    <property type="entry name" value="Rubredoxin_C"/>
    <property type="match status" value="1"/>
</dbReference>
<comment type="cofactor">
    <cofactor evidence="1">
        <name>siroheme</name>
        <dbReference type="ChEBI" id="CHEBI:60052"/>
    </cofactor>
</comment>
<evidence type="ECO:0000256" key="1">
    <source>
        <dbReference type="ARBA" id="ARBA00001929"/>
    </source>
</evidence>
<dbReference type="PRINTS" id="PR00368">
    <property type="entry name" value="FADPNR"/>
</dbReference>
<reference evidence="16 17" key="1">
    <citation type="journal article" date="2014" name="Genome Announc.">
        <title>Draft Genome Sequence of the Agar-Degrading Bacterium Catenovulum sp. Strain DS-2, Isolated from Intestines of Haliotis diversicolor.</title>
        <authorList>
            <person name="Shan D."/>
            <person name="Li X."/>
            <person name="Gu Z."/>
            <person name="Wei G."/>
            <person name="Gao Z."/>
            <person name="Shao Z."/>
        </authorList>
    </citation>
    <scope>NUCLEOTIDE SEQUENCE [LARGE SCALE GENOMIC DNA]</scope>
    <source>
        <strain evidence="16 17">DS-2</strain>
    </source>
</reference>
<evidence type="ECO:0000313" key="16">
    <source>
        <dbReference type="EMBL" id="EWH11980.1"/>
    </source>
</evidence>
<keyword evidence="17" id="KW-1185">Reference proteome</keyword>
<evidence type="ECO:0000256" key="2">
    <source>
        <dbReference type="ARBA" id="ARBA00001966"/>
    </source>
</evidence>
<comment type="pathway">
    <text evidence="4">Nitrogen metabolism; nitrate reduction (assimilation).</text>
</comment>
<dbReference type="STRING" id="1328313.DS2_02313"/>
<proteinExistence type="inferred from homology"/>
<evidence type="ECO:0000256" key="9">
    <source>
        <dbReference type="ARBA" id="ARBA00022827"/>
    </source>
</evidence>
<dbReference type="PRINTS" id="PR00411">
    <property type="entry name" value="PNDRDTASEI"/>
</dbReference>
<evidence type="ECO:0000256" key="10">
    <source>
        <dbReference type="ARBA" id="ARBA00023002"/>
    </source>
</evidence>
<dbReference type="SUPFAM" id="SSF51905">
    <property type="entry name" value="FAD/NAD(P)-binding domain"/>
    <property type="match status" value="2"/>
</dbReference>
<evidence type="ECO:0000256" key="7">
    <source>
        <dbReference type="ARBA" id="ARBA00022630"/>
    </source>
</evidence>
<keyword evidence="6" id="KW-0349">Heme</keyword>
<organism evidence="16 17">
    <name type="scientific">Catenovulum agarivorans DS-2</name>
    <dbReference type="NCBI Taxonomy" id="1328313"/>
    <lineage>
        <taxon>Bacteria</taxon>
        <taxon>Pseudomonadati</taxon>
        <taxon>Pseudomonadota</taxon>
        <taxon>Gammaproteobacteria</taxon>
        <taxon>Alteromonadales</taxon>
        <taxon>Alteromonadaceae</taxon>
        <taxon>Catenovulum</taxon>
    </lineage>
</organism>
<evidence type="ECO:0000259" key="15">
    <source>
        <dbReference type="Pfam" id="PF18267"/>
    </source>
</evidence>
<evidence type="ECO:0000256" key="5">
    <source>
        <dbReference type="ARBA" id="ARBA00010429"/>
    </source>
</evidence>
<accession>W7R2W2</accession>
<comment type="cofactor">
    <cofactor evidence="3">
        <name>FAD</name>
        <dbReference type="ChEBI" id="CHEBI:57692"/>
    </cofactor>
</comment>